<protein>
    <submittedName>
        <fullName evidence="1">Uncharacterized protein</fullName>
    </submittedName>
</protein>
<dbReference type="EMBL" id="CM055757">
    <property type="protein sequence ID" value="KAJ7989123.1"/>
    <property type="molecule type" value="Genomic_DNA"/>
</dbReference>
<comment type="caution">
    <text evidence="1">The sequence shown here is derived from an EMBL/GenBank/DDBJ whole genome shotgun (WGS) entry which is preliminary data.</text>
</comment>
<evidence type="ECO:0000313" key="1">
    <source>
        <dbReference type="EMBL" id="KAJ7989123.1"/>
    </source>
</evidence>
<sequence>MRFNTPHENTSATILKRGWVARRSDSIPLASPLLTRGTVERVKTFPPMHPGVATYSVSSEEKAGSNARRFMISAPEHRGSPSGASRANRRYGAKF</sequence>
<dbReference type="Proteomes" id="UP001157502">
    <property type="component" value="Chromosome 30"/>
</dbReference>
<reference evidence="1" key="1">
    <citation type="submission" date="2021-05" db="EMBL/GenBank/DDBJ databases">
        <authorList>
            <person name="Pan Q."/>
            <person name="Jouanno E."/>
            <person name="Zahm M."/>
            <person name="Klopp C."/>
            <person name="Cabau C."/>
            <person name="Louis A."/>
            <person name="Berthelot C."/>
            <person name="Parey E."/>
            <person name="Roest Crollius H."/>
            <person name="Montfort J."/>
            <person name="Robinson-Rechavi M."/>
            <person name="Bouchez O."/>
            <person name="Lampietro C."/>
            <person name="Lopez Roques C."/>
            <person name="Donnadieu C."/>
            <person name="Postlethwait J."/>
            <person name="Bobe J."/>
            <person name="Dillon D."/>
            <person name="Chandos A."/>
            <person name="von Hippel F."/>
            <person name="Guiguen Y."/>
        </authorList>
    </citation>
    <scope>NUCLEOTIDE SEQUENCE</scope>
    <source>
        <strain evidence="1">YG-Jan2019</strain>
    </source>
</reference>
<keyword evidence="2" id="KW-1185">Reference proteome</keyword>
<organism evidence="1 2">
    <name type="scientific">Dallia pectoralis</name>
    <name type="common">Alaska blackfish</name>
    <dbReference type="NCBI Taxonomy" id="75939"/>
    <lineage>
        <taxon>Eukaryota</taxon>
        <taxon>Metazoa</taxon>
        <taxon>Chordata</taxon>
        <taxon>Craniata</taxon>
        <taxon>Vertebrata</taxon>
        <taxon>Euteleostomi</taxon>
        <taxon>Actinopterygii</taxon>
        <taxon>Neopterygii</taxon>
        <taxon>Teleostei</taxon>
        <taxon>Protacanthopterygii</taxon>
        <taxon>Esociformes</taxon>
        <taxon>Umbridae</taxon>
        <taxon>Dallia</taxon>
    </lineage>
</organism>
<accession>A0ACC2FCH3</accession>
<gene>
    <name evidence="1" type="ORF">DPEC_G00316260</name>
</gene>
<evidence type="ECO:0000313" key="2">
    <source>
        <dbReference type="Proteomes" id="UP001157502"/>
    </source>
</evidence>
<name>A0ACC2FCH3_DALPE</name>
<proteinExistence type="predicted"/>